<keyword evidence="3" id="KW-1185">Reference proteome</keyword>
<name>A0AAV7US79_PLEWA</name>
<sequence>MRVAHARSGARLQARFNLEKRVERVERPFEERALGGAFKMAAPRADHNFDSAQVNSSSGAPSSGEAHGSGKESIVVISSDEEEEFQASEGGNFSQIGEQIEFVDSGGAVFKGTVCGEANRDVSVGRAFASLDCWQQGSGGRPAGCDTSHACSGHGALVRHRRSGRLVGGQSLSVKVRAPSEHREEGRVRSGAVHPASGECIGAADVQPSTSQGVGAGWTCGDEELLDYDDEVEDPVMFHKRVVVAEEAPDVTRGGHVAAPPHELTAGNLPRGEVENQRRGNLEARVPKVGVGLREAKNKVDASIQVTEVTVEGKSEFLRVDIEACSRCFITTTPPLLMIMIASTGHRFAFGFSEVPLVTSVTQLDIASNL</sequence>
<dbReference type="Proteomes" id="UP001066276">
    <property type="component" value="Chromosome 2_2"/>
</dbReference>
<evidence type="ECO:0000256" key="1">
    <source>
        <dbReference type="SAM" id="MobiDB-lite"/>
    </source>
</evidence>
<protein>
    <submittedName>
        <fullName evidence="2">Uncharacterized protein</fullName>
    </submittedName>
</protein>
<feature type="region of interest" description="Disordered" evidence="1">
    <location>
        <begin position="49"/>
        <end position="72"/>
    </location>
</feature>
<dbReference type="EMBL" id="JANPWB010000004">
    <property type="protein sequence ID" value="KAJ1191436.1"/>
    <property type="molecule type" value="Genomic_DNA"/>
</dbReference>
<feature type="compositionally biased region" description="Polar residues" evidence="1">
    <location>
        <begin position="50"/>
        <end position="61"/>
    </location>
</feature>
<comment type="caution">
    <text evidence="2">The sequence shown here is derived from an EMBL/GenBank/DDBJ whole genome shotgun (WGS) entry which is preliminary data.</text>
</comment>
<reference evidence="2" key="1">
    <citation type="journal article" date="2022" name="bioRxiv">
        <title>Sequencing and chromosome-scale assembly of the giantPleurodeles waltlgenome.</title>
        <authorList>
            <person name="Brown T."/>
            <person name="Elewa A."/>
            <person name="Iarovenko S."/>
            <person name="Subramanian E."/>
            <person name="Araus A.J."/>
            <person name="Petzold A."/>
            <person name="Susuki M."/>
            <person name="Suzuki K.-i.T."/>
            <person name="Hayashi T."/>
            <person name="Toyoda A."/>
            <person name="Oliveira C."/>
            <person name="Osipova E."/>
            <person name="Leigh N.D."/>
            <person name="Simon A."/>
            <person name="Yun M.H."/>
        </authorList>
    </citation>
    <scope>NUCLEOTIDE SEQUENCE</scope>
    <source>
        <strain evidence="2">20211129_DDA</strain>
        <tissue evidence="2">Liver</tissue>
    </source>
</reference>
<feature type="region of interest" description="Disordered" evidence="1">
    <location>
        <begin position="251"/>
        <end position="278"/>
    </location>
</feature>
<evidence type="ECO:0000313" key="3">
    <source>
        <dbReference type="Proteomes" id="UP001066276"/>
    </source>
</evidence>
<proteinExistence type="predicted"/>
<organism evidence="2 3">
    <name type="scientific">Pleurodeles waltl</name>
    <name type="common">Iberian ribbed newt</name>
    <dbReference type="NCBI Taxonomy" id="8319"/>
    <lineage>
        <taxon>Eukaryota</taxon>
        <taxon>Metazoa</taxon>
        <taxon>Chordata</taxon>
        <taxon>Craniata</taxon>
        <taxon>Vertebrata</taxon>
        <taxon>Euteleostomi</taxon>
        <taxon>Amphibia</taxon>
        <taxon>Batrachia</taxon>
        <taxon>Caudata</taxon>
        <taxon>Salamandroidea</taxon>
        <taxon>Salamandridae</taxon>
        <taxon>Pleurodelinae</taxon>
        <taxon>Pleurodeles</taxon>
    </lineage>
</organism>
<accession>A0AAV7US79</accession>
<evidence type="ECO:0000313" key="2">
    <source>
        <dbReference type="EMBL" id="KAJ1191436.1"/>
    </source>
</evidence>
<gene>
    <name evidence="2" type="ORF">NDU88_000752</name>
</gene>
<dbReference type="AlphaFoldDB" id="A0AAV7US79"/>